<organism evidence="1 2">
    <name type="scientific">Periweissella fabalis</name>
    <dbReference type="NCBI Taxonomy" id="1070421"/>
    <lineage>
        <taxon>Bacteria</taxon>
        <taxon>Bacillati</taxon>
        <taxon>Bacillota</taxon>
        <taxon>Bacilli</taxon>
        <taxon>Lactobacillales</taxon>
        <taxon>Lactobacillaceae</taxon>
        <taxon>Periweissella</taxon>
    </lineage>
</organism>
<dbReference type="Proteomes" id="UP000549765">
    <property type="component" value="Unassembled WGS sequence"/>
</dbReference>
<dbReference type="EMBL" id="JAAXPN010000001">
    <property type="protein sequence ID" value="NKZ23492.1"/>
    <property type="molecule type" value="Genomic_DNA"/>
</dbReference>
<evidence type="ECO:0000313" key="1">
    <source>
        <dbReference type="EMBL" id="NKZ23492.1"/>
    </source>
</evidence>
<keyword evidence="2" id="KW-1185">Reference proteome</keyword>
<dbReference type="RefSeq" id="WP_168721285.1">
    <property type="nucleotide sequence ID" value="NZ_JAAXPN010000001.1"/>
</dbReference>
<gene>
    <name evidence="1" type="ORF">HF964_01535</name>
</gene>
<proteinExistence type="predicted"/>
<name>A0A7X6S300_9LACO</name>
<comment type="caution">
    <text evidence="1">The sequence shown here is derived from an EMBL/GenBank/DDBJ whole genome shotgun (WGS) entry which is preliminary data.</text>
</comment>
<reference evidence="1 2" key="1">
    <citation type="submission" date="2020-04" db="EMBL/GenBank/DDBJ databases">
        <title>MicrobeNet Type strains.</title>
        <authorList>
            <person name="Nicholson A.C."/>
        </authorList>
    </citation>
    <scope>NUCLEOTIDE SEQUENCE [LARGE SCALE GENOMIC DNA]</scope>
    <source>
        <strain evidence="1 2">CCUG 61472</strain>
    </source>
</reference>
<evidence type="ECO:0000313" key="2">
    <source>
        <dbReference type="Proteomes" id="UP000549765"/>
    </source>
</evidence>
<dbReference type="AlphaFoldDB" id="A0A7X6S300"/>
<protein>
    <submittedName>
        <fullName evidence="1">Uncharacterized protein</fullName>
    </submittedName>
</protein>
<accession>A0A7X6S300</accession>
<sequence length="87" mass="9807">MARDEYTFEQLAAREIKGPGITLASPCNAELLKDLQAHWKSKPAEKRESKPSTIQDSKSVVTVNRYGVRKRYPNASAVAMVLWISWS</sequence>